<name>A0A9R0IEP7_SPIOL</name>
<dbReference type="OrthoDB" id="160374at2759"/>
<dbReference type="Pfam" id="PF10441">
    <property type="entry name" value="Urb2"/>
    <property type="match status" value="1"/>
</dbReference>
<dbReference type="GO" id="GO:0005730">
    <property type="term" value="C:nucleolus"/>
    <property type="evidence" value="ECO:0000318"/>
    <property type="project" value="GO_Central"/>
</dbReference>
<dbReference type="KEGG" id="soe:110786510"/>
<feature type="domain" description="Nucleolar 27S pre-rRNA processing Urb2/Npa2 C-terminal" evidence="1">
    <location>
        <begin position="1820"/>
        <end position="2053"/>
    </location>
</feature>
<accession>A0A9R0IEP7</accession>
<sequence>MVKDAQLQRDKRRKSMELEEEIPVKNGGADQWRNLNLVLAIKSNELNDYKKVELIFEFVNSRADKGDNDSEEFNGLNITRLIAEISKWIQSLLIASEKKIRAGDKESEGLQFFMDCRCWEILKFCLKESEKLLVSLSLSRDLLRVISCVAKSVLHSFNFADTDTKEVTFTSVEFLLFNTIMDCLKLLFFPNGRMLNENLDLWAVTVSSVLELVIRIYNDNHQDSGVRNLITEFSCLVLEPFSKFLRLHPCRKNGFRDFVDKLLEPLLHLLGLLNDQLTGRTHKSPVLVQNLFKLVEEILSYGLFHPIHLDEYLCLHITDKYSSDDKKLGNARTIIKSYHRHLFDKVENLVSERKIQALSGIGEFFRLFVVSVKKLKRDTQDAGSLRTMEPQDTNHLSKVSNLTSEKGHTTTTSASEIRKSFFDFFVLSMEPLLLDLSKHLQSDFQSGTFLLNVYHTLKSVNKILSSMVSERAYLRTEDSSGGACLNFFKISYGLLMSCYSKFNKFCLSTWSTNSFVQVETLNSLAKEFILIVGNFLDIEYEVIGDDLVSMWLMVLTCLASAQTSEDVSQPCPLFSVAVDLGCRLVNLYSELRQVDRAVFALCKGLRHLSFCQGDGQMKYYELSQCNSSLHYDKFAKSGCWLLYSQKFRLAVCNVIKSIPEGQAVDFVQTLSADILDCLEWMKVGRSGMNEYEVGDAQSCRVSAQAELLGVVLSEIYTLVLDSLSVSAGYSYRMGESIEELMVVLRPSMRHLTALEQDGPDGFVFSVLGVTQNKNMDCDNNILNKIPLFLLFFFRVYVSCRSLYRQALSLMPPDSSKKMSKVMSDFYTANSGKDCMERTKFKDKGYFSWVKSSVSLLSILQFIKNNIFREGSADNCCLIYVMHTMALQRLVDLSRQIHCVEYLLRFSENGRSGQSIDDADLSIPHKGKEKQEKLEKILSALKQETSGLTGFIMEYISTVDKNQHPTSIRSGTATNSPSSQHMLFDSWDLGVCTVNEKTLPTAIWWIICQNIDIWCHYATKKRLKLFLSLLILNSLPYENTSGEFEKQYENTSCEAMKVTKHQVSQELLHDTSFYDQIFVRRYMPSRVCHVLKKCISQLFNDSTDIDAELGSSDWENDLVVLKPFTPCTHGDLVNDQRDKGASLIPANVHLAGCQSILNLMCMMVEISLSSKSFSQSVIYLINFERLIIGRLLDSHGSPCVHEHHEFLRLLVSCRRALKYVLMAFSVEKSAVCNFTKVPIFSEVPSSILWLLDSIKLVSTWWKTSSSQNNSSQCNDLIVSLRDQTSYVFVTLCKHHFGAAIHSIVSPKKARKSSFDCDNNHSKDSDFSAKLSNDVGACKSVIMIVEALEEETKNLLLTLKEAFSDVTAEVDVRLVDLSKASSALSCIQGFLWGLECALNDTLASGDDVKVKMMKSEHNIMSRVVSFINIFMELIGISSQIFLHNNLPVKIMCDGQGQLNLDNDSHVLGTDASLNTSLNGRDTELKNQIGNSGSEMTTLATRALQNGSDSSRKKRRSRSDNSHSAIYGLTEFNSFNYNCLRIDLLISFLNGQNQEAAFFLRGLFIVSSAILRLSVLIDCSPLASNLIQKFLGCSEVLLTKFSEMLDFPSSSSFVWLDGSVKFLEAMGSLFASTSSVAARNTYTKLVELHMKAIGKCISLQGKGSRLASHIGSSAKICTEGRDYETTGRDPFYGLDNLKTRLRISFKSLIEKSSEPLLSPVLQALERAIVGLREGFPIIYEVMKEGTAGGTASAIVAGAVDCLDLLLEFYKGKKQLNVVRSHINGLFASLFNIIAHLQGPLVFYSKPNGIAVNKNPDSGSVVLMCVEVLTRISGKRAQFHLDSHHVGQSLHIPAAVFQGFCLIGVGKDSRQSSIRSDGKEYEKLESYFLVDSQFSVNLYAASCRLLWTVVKHRKSECVRCISVLQNSLQVLLCCLEIVSSDSEDRKPYFTWNVEEGVKCANYLRRVYEEIGQQKDVLGQHCFMLLSEYIRIYSGLGPLKRGIKREIDEALRPGVYALLDACSADDLQYLHTVFGEGTCRSTLASLKDDHKRQQYEGKV</sequence>
<keyword evidence="2" id="KW-1185">Reference proteome</keyword>
<organism evidence="2 3">
    <name type="scientific">Spinacia oleracea</name>
    <name type="common">Spinach</name>
    <dbReference type="NCBI Taxonomy" id="3562"/>
    <lineage>
        <taxon>Eukaryota</taxon>
        <taxon>Viridiplantae</taxon>
        <taxon>Streptophyta</taxon>
        <taxon>Embryophyta</taxon>
        <taxon>Tracheophyta</taxon>
        <taxon>Spermatophyta</taxon>
        <taxon>Magnoliopsida</taxon>
        <taxon>eudicotyledons</taxon>
        <taxon>Gunneridae</taxon>
        <taxon>Pentapetalae</taxon>
        <taxon>Caryophyllales</taxon>
        <taxon>Chenopodiaceae</taxon>
        <taxon>Chenopodioideae</taxon>
        <taxon>Anserineae</taxon>
        <taxon>Spinacia</taxon>
    </lineage>
</organism>
<evidence type="ECO:0000259" key="1">
    <source>
        <dbReference type="Pfam" id="PF10441"/>
    </source>
</evidence>
<evidence type="ECO:0000313" key="2">
    <source>
        <dbReference type="Proteomes" id="UP000813463"/>
    </source>
</evidence>
<dbReference type="GeneID" id="110786510"/>
<dbReference type="RefSeq" id="XP_021846754.1">
    <property type="nucleotide sequence ID" value="XM_021991062.2"/>
</dbReference>
<evidence type="ECO:0000313" key="3">
    <source>
        <dbReference type="RefSeq" id="XP_021846754.1"/>
    </source>
</evidence>
<dbReference type="InterPro" id="IPR018849">
    <property type="entry name" value="Urb2/Npa2_C"/>
</dbReference>
<dbReference type="PANTHER" id="PTHR15682:SF2">
    <property type="entry name" value="UNHEALTHY RIBOSOME BIOGENESIS PROTEIN 2 HOMOLOG"/>
    <property type="match status" value="1"/>
</dbReference>
<dbReference type="GO" id="GO:0042254">
    <property type="term" value="P:ribosome biogenesis"/>
    <property type="evidence" value="ECO:0000318"/>
    <property type="project" value="GO_Central"/>
</dbReference>
<proteinExistence type="predicted"/>
<dbReference type="InterPro" id="IPR052609">
    <property type="entry name" value="Ribosome_Biogenesis_Reg"/>
</dbReference>
<reference evidence="3" key="2">
    <citation type="submission" date="2025-08" db="UniProtKB">
        <authorList>
            <consortium name="RefSeq"/>
        </authorList>
    </citation>
    <scope>IDENTIFICATION</scope>
    <source>
        <tissue evidence="3">Leaf</tissue>
    </source>
</reference>
<reference evidence="2" key="1">
    <citation type="journal article" date="2021" name="Nat. Commun.">
        <title>Genomic analyses provide insights into spinach domestication and the genetic basis of agronomic traits.</title>
        <authorList>
            <person name="Cai X."/>
            <person name="Sun X."/>
            <person name="Xu C."/>
            <person name="Sun H."/>
            <person name="Wang X."/>
            <person name="Ge C."/>
            <person name="Zhang Z."/>
            <person name="Wang Q."/>
            <person name="Fei Z."/>
            <person name="Jiao C."/>
            <person name="Wang Q."/>
        </authorList>
    </citation>
    <scope>NUCLEOTIDE SEQUENCE [LARGE SCALE GENOMIC DNA]</scope>
    <source>
        <strain evidence="2">cv. Varoflay</strain>
    </source>
</reference>
<gene>
    <name evidence="3" type="primary">LOC110786510</name>
</gene>
<dbReference type="PANTHER" id="PTHR15682">
    <property type="entry name" value="UNHEALTHY RIBOSOME BIOGENESIS PROTEIN 2 HOMOLOG"/>
    <property type="match status" value="1"/>
</dbReference>
<protein>
    <recommendedName>
        <fullName evidence="1">Nucleolar 27S pre-rRNA processing Urb2/Npa2 C-terminal domain-containing protein</fullName>
    </recommendedName>
</protein>
<dbReference type="Proteomes" id="UP000813463">
    <property type="component" value="Chromosome 4"/>
</dbReference>